<dbReference type="GO" id="GO:1902201">
    <property type="term" value="P:negative regulation of bacterial-type flagellum-dependent cell motility"/>
    <property type="evidence" value="ECO:0007669"/>
    <property type="project" value="TreeGrafter"/>
</dbReference>
<dbReference type="NCBIfam" id="TIGR00254">
    <property type="entry name" value="GGDEF"/>
    <property type="match status" value="1"/>
</dbReference>
<dbReference type="AlphaFoldDB" id="W7INU8"/>
<name>W7INU8_9PSEU</name>
<keyword evidence="4" id="KW-1185">Reference proteome</keyword>
<feature type="region of interest" description="Disordered" evidence="1">
    <location>
        <begin position="1"/>
        <end position="29"/>
    </location>
</feature>
<dbReference type="InterPro" id="IPR050469">
    <property type="entry name" value="Diguanylate_Cyclase"/>
</dbReference>
<dbReference type="Pfam" id="PF00990">
    <property type="entry name" value="GGDEF"/>
    <property type="match status" value="1"/>
</dbReference>
<dbReference type="CDD" id="cd01949">
    <property type="entry name" value="GGDEF"/>
    <property type="match status" value="1"/>
</dbReference>
<feature type="domain" description="GGDEF" evidence="2">
    <location>
        <begin position="146"/>
        <end position="285"/>
    </location>
</feature>
<dbReference type="GO" id="GO:0005886">
    <property type="term" value="C:plasma membrane"/>
    <property type="evidence" value="ECO:0007669"/>
    <property type="project" value="TreeGrafter"/>
</dbReference>
<dbReference type="GO" id="GO:0052621">
    <property type="term" value="F:diguanylate cyclase activity"/>
    <property type="evidence" value="ECO:0007669"/>
    <property type="project" value="TreeGrafter"/>
</dbReference>
<evidence type="ECO:0000313" key="4">
    <source>
        <dbReference type="Proteomes" id="UP000019277"/>
    </source>
</evidence>
<dbReference type="FunFam" id="3.30.70.270:FF:000001">
    <property type="entry name" value="Diguanylate cyclase domain protein"/>
    <property type="match status" value="1"/>
</dbReference>
<dbReference type="Gene3D" id="3.30.70.270">
    <property type="match status" value="1"/>
</dbReference>
<reference evidence="3 4" key="1">
    <citation type="journal article" date="2014" name="Genome Announc.">
        <title>Draft Genome Sequence of the Antitrypanosomally Active Sponge-Associated Bacterium Actinokineospora sp. Strain EG49.</title>
        <authorList>
            <person name="Harjes J."/>
            <person name="Ryu T."/>
            <person name="Abdelmohsen U.R."/>
            <person name="Moitinho-Silva L."/>
            <person name="Horn H."/>
            <person name="Ravasi T."/>
            <person name="Hentschel U."/>
        </authorList>
    </citation>
    <scope>NUCLEOTIDE SEQUENCE [LARGE SCALE GENOMIC DNA]</scope>
    <source>
        <strain evidence="3 4">EG49</strain>
    </source>
</reference>
<accession>W7INU8</accession>
<evidence type="ECO:0000256" key="1">
    <source>
        <dbReference type="SAM" id="MobiDB-lite"/>
    </source>
</evidence>
<comment type="caution">
    <text evidence="3">The sequence shown here is derived from an EMBL/GenBank/DDBJ whole genome shotgun (WGS) entry which is preliminary data.</text>
</comment>
<dbReference type="SUPFAM" id="SSF55073">
    <property type="entry name" value="Nucleotide cyclase"/>
    <property type="match status" value="1"/>
</dbReference>
<organism evidence="3 4">
    <name type="scientific">Actinokineospora spheciospongiae</name>
    <dbReference type="NCBI Taxonomy" id="909613"/>
    <lineage>
        <taxon>Bacteria</taxon>
        <taxon>Bacillati</taxon>
        <taxon>Actinomycetota</taxon>
        <taxon>Actinomycetes</taxon>
        <taxon>Pseudonocardiales</taxon>
        <taxon>Pseudonocardiaceae</taxon>
        <taxon>Actinokineospora</taxon>
    </lineage>
</organism>
<sequence length="308" mass="33982">MTVLGRGVTNSEPDRHDTPWRGHRVNEPTIPLRHPAITDRAENPDLDPPADAANLVSLHESIAALLASRGQYRQAYQHLRSALDLVSELGEQPQIPEQLRREVDRLRREHAEAHEQSIRDSLTASYNRRYLDQRLVTLLAEQDRADGLAVALVDLDWFKQVNDTFGHLVGDRVLQRVVELLQEGLPEAGFCARYGGEEFVLVLPGVDRVTAVGLAEAARARVEHYPWSSLVLGLRVTVSIGLAQEPTVRVAEDTPAGPERQLREADALLYTAKQSGRNAVAYLLDGKPHLAGAAAGRRAVVVPRASAR</sequence>
<dbReference type="PROSITE" id="PS50887">
    <property type="entry name" value="GGDEF"/>
    <property type="match status" value="1"/>
</dbReference>
<dbReference type="InterPro" id="IPR029787">
    <property type="entry name" value="Nucleotide_cyclase"/>
</dbReference>
<dbReference type="PATRIC" id="fig|909613.9.peg.2157"/>
<feature type="compositionally biased region" description="Basic and acidic residues" evidence="1">
    <location>
        <begin position="12"/>
        <end position="26"/>
    </location>
</feature>
<dbReference type="STRING" id="909613.UO65_2145"/>
<dbReference type="PANTHER" id="PTHR45138">
    <property type="entry name" value="REGULATORY COMPONENTS OF SENSORY TRANSDUCTION SYSTEM"/>
    <property type="match status" value="1"/>
</dbReference>
<dbReference type="GO" id="GO:0043709">
    <property type="term" value="P:cell adhesion involved in single-species biofilm formation"/>
    <property type="evidence" value="ECO:0007669"/>
    <property type="project" value="TreeGrafter"/>
</dbReference>
<proteinExistence type="predicted"/>
<evidence type="ECO:0000313" key="3">
    <source>
        <dbReference type="EMBL" id="EWC62555.1"/>
    </source>
</evidence>
<dbReference type="eggNOG" id="COG3706">
    <property type="taxonomic scope" value="Bacteria"/>
</dbReference>
<dbReference type="InterPro" id="IPR000160">
    <property type="entry name" value="GGDEF_dom"/>
</dbReference>
<evidence type="ECO:0000259" key="2">
    <source>
        <dbReference type="PROSITE" id="PS50887"/>
    </source>
</evidence>
<gene>
    <name evidence="3" type="ORF">UO65_2145</name>
</gene>
<dbReference type="EMBL" id="AYXG01000076">
    <property type="protein sequence ID" value="EWC62555.1"/>
    <property type="molecule type" value="Genomic_DNA"/>
</dbReference>
<dbReference type="SMART" id="SM00267">
    <property type="entry name" value="GGDEF"/>
    <property type="match status" value="1"/>
</dbReference>
<dbReference type="PANTHER" id="PTHR45138:SF9">
    <property type="entry name" value="DIGUANYLATE CYCLASE DGCM-RELATED"/>
    <property type="match status" value="1"/>
</dbReference>
<protein>
    <recommendedName>
        <fullName evidence="2">GGDEF domain-containing protein</fullName>
    </recommendedName>
</protein>
<dbReference type="Proteomes" id="UP000019277">
    <property type="component" value="Unassembled WGS sequence"/>
</dbReference>
<dbReference type="InterPro" id="IPR043128">
    <property type="entry name" value="Rev_trsase/Diguanyl_cyclase"/>
</dbReference>
<accession>A0A8E2X3L2</accession>